<dbReference type="SUPFAM" id="SSF47648">
    <property type="entry name" value="Nucleoside phosphorylase/phosphoribosyltransferase N-terminal domain"/>
    <property type="match status" value="1"/>
</dbReference>
<dbReference type="PANTHER" id="PTHR43285:SF2">
    <property type="entry name" value="ANTHRANILATE PHOSPHORIBOSYLTRANSFERASE"/>
    <property type="match status" value="1"/>
</dbReference>
<keyword evidence="3" id="KW-0057">Aromatic amino acid biosynthesis</keyword>
<sequence>MMEIEELTNSLRAGRDLSTGEAQHSASLLASSAVGLSAKENFLVALAEKGETAVEVAAFAAAFRELAVNPQVEAWSAGAIDVCGTGGDGSNTFNISTAVSFIVAAAGVPVFKHGNRSITSKCGSADLIEALGIRLDAPHEVIRRSLDELNFCFFFAPAFHPAFKEIMPVRQALAAAGRRSIFNLLGPLINPGRPAYQLMGVYADRWVEPIADALGAIGLKAGLVAHCTPEPGLALDELSCVGRNHVAGFGRLEARRGVLSPEEAGLTECDLDSLRGGDVEANIQTLHALFSGEADAVPLGLLHSVLLNAGAALWLAEKAEDLATGVDLAREVVESGRAAAWLKQAQSFYSTF</sequence>
<dbReference type="EC" id="2.4.2.18" evidence="3"/>
<feature type="binding site" evidence="3">
    <location>
        <position position="170"/>
    </location>
    <ligand>
        <name>anthranilate</name>
        <dbReference type="ChEBI" id="CHEBI:16567"/>
        <label>2</label>
    </ligand>
</feature>
<evidence type="ECO:0000313" key="7">
    <source>
        <dbReference type="Proteomes" id="UP001324993"/>
    </source>
</evidence>
<comment type="similarity">
    <text evidence="3">Belongs to the anthranilate phosphoribosyltransferase family.</text>
</comment>
<feature type="binding site" evidence="3">
    <location>
        <begin position="94"/>
        <end position="97"/>
    </location>
    <ligand>
        <name>5-phospho-alpha-D-ribose 1-diphosphate</name>
        <dbReference type="ChEBI" id="CHEBI:58017"/>
    </ligand>
</feature>
<protein>
    <recommendedName>
        <fullName evidence="3">Anthranilate phosphoribosyltransferase</fullName>
        <ecNumber evidence="3">2.4.2.18</ecNumber>
    </recommendedName>
</protein>
<dbReference type="InterPro" id="IPR000312">
    <property type="entry name" value="Glycosyl_Trfase_fam3"/>
</dbReference>
<feature type="domain" description="Glycosyl transferase family 3 N-terminal" evidence="5">
    <location>
        <begin position="6"/>
        <end position="67"/>
    </location>
</feature>
<dbReference type="HAMAP" id="MF_00211">
    <property type="entry name" value="TrpD"/>
    <property type="match status" value="1"/>
</dbReference>
<keyword evidence="3" id="KW-0460">Magnesium</keyword>
<comment type="caution">
    <text evidence="3">Lacks conserved residue(s) required for the propagation of feature annotation.</text>
</comment>
<feature type="binding site" evidence="3">
    <location>
        <begin position="112"/>
        <end position="120"/>
    </location>
    <ligand>
        <name>5-phospho-alpha-D-ribose 1-diphosphate</name>
        <dbReference type="ChEBI" id="CHEBI:58017"/>
    </ligand>
</feature>
<evidence type="ECO:0000259" key="4">
    <source>
        <dbReference type="Pfam" id="PF00591"/>
    </source>
</evidence>
<evidence type="ECO:0000256" key="1">
    <source>
        <dbReference type="ARBA" id="ARBA00022676"/>
    </source>
</evidence>
<dbReference type="Gene3D" id="1.20.970.10">
    <property type="entry name" value="Transferase, Pyrimidine Nucleoside Phosphorylase, Chain C"/>
    <property type="match status" value="1"/>
</dbReference>
<feature type="binding site" evidence="3">
    <location>
        <position position="92"/>
    </location>
    <ligand>
        <name>5-phospho-alpha-D-ribose 1-diphosphate</name>
        <dbReference type="ChEBI" id="CHEBI:58017"/>
    </ligand>
</feature>
<feature type="binding site" evidence="3">
    <location>
        <position position="237"/>
    </location>
    <ligand>
        <name>Mg(2+)</name>
        <dbReference type="ChEBI" id="CHEBI:18420"/>
        <label>1</label>
    </ligand>
</feature>
<keyword evidence="3" id="KW-0028">Amino-acid biosynthesis</keyword>
<dbReference type="GO" id="GO:0004048">
    <property type="term" value="F:anthranilate phosphoribosyltransferase activity"/>
    <property type="evidence" value="ECO:0007669"/>
    <property type="project" value="UniProtKB-EC"/>
</dbReference>
<comment type="cofactor">
    <cofactor evidence="3">
        <name>Mg(2+)</name>
        <dbReference type="ChEBI" id="CHEBI:18420"/>
    </cofactor>
    <text evidence="3">Binds 2 magnesium ions per monomer.</text>
</comment>
<dbReference type="Pfam" id="PF00591">
    <property type="entry name" value="Glycos_transf_3"/>
    <property type="match status" value="1"/>
</dbReference>
<dbReference type="InterPro" id="IPR017459">
    <property type="entry name" value="Glycosyl_Trfase_fam3_N_dom"/>
</dbReference>
<feature type="binding site" evidence="3">
    <location>
        <position position="84"/>
    </location>
    <ligand>
        <name>anthranilate</name>
        <dbReference type="ChEBI" id="CHEBI:16567"/>
        <label>1</label>
    </ligand>
</feature>
<dbReference type="InterPro" id="IPR036320">
    <property type="entry name" value="Glycosyl_Trfase_fam3_N_dom_sf"/>
</dbReference>
<gene>
    <name evidence="3 6" type="primary">trpD</name>
    <name evidence="6" type="ORF">SH580_16505</name>
</gene>
<reference evidence="6 7" key="1">
    <citation type="submission" date="2023-11" db="EMBL/GenBank/DDBJ databases">
        <title>Coraliomargarita sp. nov., isolated from marine algae.</title>
        <authorList>
            <person name="Lee J.K."/>
            <person name="Baek J.H."/>
            <person name="Kim J.M."/>
            <person name="Choi D.G."/>
            <person name="Jeon C.O."/>
        </authorList>
    </citation>
    <scope>NUCLEOTIDE SEQUENCE [LARGE SCALE GENOMIC DNA]</scope>
    <source>
        <strain evidence="6 7">J2-16</strain>
    </source>
</reference>
<keyword evidence="2 3" id="KW-0808">Transferase</keyword>
<keyword evidence="7" id="KW-1185">Reference proteome</keyword>
<dbReference type="Pfam" id="PF02885">
    <property type="entry name" value="Glycos_trans_3N"/>
    <property type="match status" value="1"/>
</dbReference>
<feature type="domain" description="Glycosyl transferase family 3" evidence="4">
    <location>
        <begin position="78"/>
        <end position="338"/>
    </location>
</feature>
<keyword evidence="3" id="KW-0479">Metal-binding</keyword>
<evidence type="ECO:0000256" key="3">
    <source>
        <dbReference type="HAMAP-Rule" id="MF_00211"/>
    </source>
</evidence>
<dbReference type="NCBIfam" id="TIGR01245">
    <property type="entry name" value="trpD"/>
    <property type="match status" value="1"/>
</dbReference>
<comment type="subunit">
    <text evidence="3">Homodimer.</text>
</comment>
<comment type="catalytic activity">
    <reaction evidence="3">
        <text>N-(5-phospho-beta-D-ribosyl)anthranilate + diphosphate = 5-phospho-alpha-D-ribose 1-diphosphate + anthranilate</text>
        <dbReference type="Rhea" id="RHEA:11768"/>
        <dbReference type="ChEBI" id="CHEBI:16567"/>
        <dbReference type="ChEBI" id="CHEBI:18277"/>
        <dbReference type="ChEBI" id="CHEBI:33019"/>
        <dbReference type="ChEBI" id="CHEBI:58017"/>
        <dbReference type="EC" id="2.4.2.18"/>
    </reaction>
</comment>
<dbReference type="PANTHER" id="PTHR43285">
    <property type="entry name" value="ANTHRANILATE PHOSPHORIBOSYLTRANSFERASE"/>
    <property type="match status" value="1"/>
</dbReference>
<proteinExistence type="inferred from homology"/>
<feature type="binding site" evidence="3">
    <location>
        <position position="96"/>
    </location>
    <ligand>
        <name>Mg(2+)</name>
        <dbReference type="ChEBI" id="CHEBI:18420"/>
        <label>1</label>
    </ligand>
</feature>
<dbReference type="EMBL" id="CP138858">
    <property type="protein sequence ID" value="WPJ95031.1"/>
    <property type="molecule type" value="Genomic_DNA"/>
</dbReference>
<dbReference type="RefSeq" id="WP_319831933.1">
    <property type="nucleotide sequence ID" value="NZ_CP138858.1"/>
</dbReference>
<dbReference type="InterPro" id="IPR035902">
    <property type="entry name" value="Nuc_phospho_transferase"/>
</dbReference>
<dbReference type="InterPro" id="IPR005940">
    <property type="entry name" value="Anthranilate_Pribosyl_Tfrase"/>
</dbReference>
<comment type="pathway">
    <text evidence="3">Amino-acid biosynthesis; L-tryptophan biosynthesis; L-tryptophan from chorismate: step 2/5.</text>
</comment>
<feature type="binding site" evidence="3">
    <location>
        <begin position="87"/>
        <end position="88"/>
    </location>
    <ligand>
        <name>5-phospho-alpha-D-ribose 1-diphosphate</name>
        <dbReference type="ChEBI" id="CHEBI:58017"/>
    </ligand>
</feature>
<evidence type="ECO:0000256" key="2">
    <source>
        <dbReference type="ARBA" id="ARBA00022679"/>
    </source>
</evidence>
<keyword evidence="1 3" id="KW-0328">Glycosyltransferase</keyword>
<feature type="binding site" evidence="3">
    <location>
        <position position="115"/>
    </location>
    <ligand>
        <name>anthranilate</name>
        <dbReference type="ChEBI" id="CHEBI:16567"/>
        <label>1</label>
    </ligand>
</feature>
<comment type="function">
    <text evidence="3">Catalyzes the transfer of the phosphoribosyl group of 5-phosphorylribose-1-pyrophosphate (PRPP) to anthranilate to yield N-(5'-phosphoribosyl)-anthranilate (PRA).</text>
</comment>
<evidence type="ECO:0000259" key="5">
    <source>
        <dbReference type="Pfam" id="PF02885"/>
    </source>
</evidence>
<evidence type="ECO:0000313" key="6">
    <source>
        <dbReference type="EMBL" id="WPJ95031.1"/>
    </source>
</evidence>
<feature type="binding site" evidence="3">
    <location>
        <position position="237"/>
    </location>
    <ligand>
        <name>Mg(2+)</name>
        <dbReference type="ChEBI" id="CHEBI:18420"/>
        <label>2</label>
    </ligand>
</feature>
<feature type="binding site" evidence="3">
    <location>
        <position position="84"/>
    </location>
    <ligand>
        <name>5-phospho-alpha-D-ribose 1-diphosphate</name>
        <dbReference type="ChEBI" id="CHEBI:58017"/>
    </ligand>
</feature>
<name>A0ABZ0RIN2_9BACT</name>
<keyword evidence="3" id="KW-0822">Tryptophan biosynthesis</keyword>
<accession>A0ABZ0RIN2</accession>
<dbReference type="Proteomes" id="UP001324993">
    <property type="component" value="Chromosome"/>
</dbReference>
<dbReference type="SUPFAM" id="SSF52418">
    <property type="entry name" value="Nucleoside phosphorylase/phosphoribosyltransferase catalytic domain"/>
    <property type="match status" value="1"/>
</dbReference>
<organism evidence="6 7">
    <name type="scientific">Coraliomargarita algicola</name>
    <dbReference type="NCBI Taxonomy" id="3092156"/>
    <lineage>
        <taxon>Bacteria</taxon>
        <taxon>Pseudomonadati</taxon>
        <taxon>Verrucomicrobiota</taxon>
        <taxon>Opitutia</taxon>
        <taxon>Puniceicoccales</taxon>
        <taxon>Coraliomargaritaceae</taxon>
        <taxon>Coraliomargarita</taxon>
    </lineage>
</organism>
<feature type="binding site" evidence="3">
    <location>
        <position position="236"/>
    </location>
    <ligand>
        <name>Mg(2+)</name>
        <dbReference type="ChEBI" id="CHEBI:18420"/>
        <label>2</label>
    </ligand>
</feature>
<feature type="binding site" evidence="3">
    <location>
        <position position="124"/>
    </location>
    <ligand>
        <name>5-phospho-alpha-D-ribose 1-diphosphate</name>
        <dbReference type="ChEBI" id="CHEBI:58017"/>
    </ligand>
</feature>
<dbReference type="Gene3D" id="3.40.1030.10">
    <property type="entry name" value="Nucleoside phosphorylase/phosphoribosyltransferase catalytic domain"/>
    <property type="match status" value="1"/>
</dbReference>